<feature type="region of interest" description="Disordered" evidence="1">
    <location>
        <begin position="216"/>
        <end position="288"/>
    </location>
</feature>
<reference evidence="3" key="1">
    <citation type="submission" date="2023-04" db="EMBL/GenBank/DDBJ databases">
        <authorList>
            <person name="Vijverberg K."/>
            <person name="Xiong W."/>
            <person name="Schranz E."/>
        </authorList>
    </citation>
    <scope>NUCLEOTIDE SEQUENCE</scope>
</reference>
<proteinExistence type="predicted"/>
<evidence type="ECO:0000256" key="2">
    <source>
        <dbReference type="SAM" id="Phobius"/>
    </source>
</evidence>
<feature type="transmembrane region" description="Helical" evidence="2">
    <location>
        <begin position="300"/>
        <end position="320"/>
    </location>
</feature>
<evidence type="ECO:0000313" key="4">
    <source>
        <dbReference type="Proteomes" id="UP001177003"/>
    </source>
</evidence>
<name>A0AA35V6D7_LACSI</name>
<keyword evidence="4" id="KW-1185">Reference proteome</keyword>
<feature type="compositionally biased region" description="Polar residues" evidence="1">
    <location>
        <begin position="329"/>
        <end position="338"/>
    </location>
</feature>
<evidence type="ECO:0000313" key="3">
    <source>
        <dbReference type="EMBL" id="CAI9271354.1"/>
    </source>
</evidence>
<keyword evidence="2" id="KW-0472">Membrane</keyword>
<gene>
    <name evidence="3" type="ORF">LSALG_LOCUS11625</name>
</gene>
<evidence type="ECO:0000256" key="1">
    <source>
        <dbReference type="SAM" id="MobiDB-lite"/>
    </source>
</evidence>
<accession>A0AA35V6D7</accession>
<dbReference type="EMBL" id="OX465078">
    <property type="protein sequence ID" value="CAI9271354.1"/>
    <property type="molecule type" value="Genomic_DNA"/>
</dbReference>
<dbReference type="Proteomes" id="UP001177003">
    <property type="component" value="Chromosome 2"/>
</dbReference>
<keyword evidence="2" id="KW-0812">Transmembrane</keyword>
<feature type="compositionally biased region" description="Pro residues" evidence="1">
    <location>
        <begin position="177"/>
        <end position="192"/>
    </location>
</feature>
<feature type="compositionally biased region" description="Basic and acidic residues" evidence="1">
    <location>
        <begin position="263"/>
        <end position="283"/>
    </location>
</feature>
<protein>
    <submittedName>
        <fullName evidence="3">Uncharacterized protein</fullName>
    </submittedName>
</protein>
<keyword evidence="2" id="KW-1133">Transmembrane helix</keyword>
<sequence>MVLQNVVFESGNTANLSKNREISMDEVVMSKPNSDLKLVKSPLTTVSPSIANHMDSSTELAMNGDQIVVDVNVGNDKILNEEDKGLNVPDKVVIPGVEVNCLRDGTMDRGFQGHQKAASLKTVPLVFPELCAELFDGNSTSDEDDFFSSHTSEHFTQPPPSADSPFGNPNKRAKPSTPRPRAPSASPDPPSYASPKASIIVDDLAPEMQKALNHLSGSGWETCKGRDVEDDGGSSSGDRAREGEPPLATRKGGVAAAGVGLQIDEKGAEKKKNERTKKTDSSRRCPSLSGRRWQFTLPRAVAAAAAAIVFNIMTFAAIIFNISYATSETPSGHGSSSFHGAPLQPMDAPSINIDEDDFFSSHTSEHFTQPPPSADSPSGNPNKRAKPSTPRPRALSASPDPPSYASPKASITDDDLALEMQKALHHLTQGPTTPQCLEKLELLELDPVDPLRFAAYHIFGGTMNIREM</sequence>
<feature type="region of interest" description="Disordered" evidence="1">
    <location>
        <begin position="329"/>
        <end position="409"/>
    </location>
</feature>
<feature type="region of interest" description="Disordered" evidence="1">
    <location>
        <begin position="141"/>
        <end position="196"/>
    </location>
</feature>
<dbReference type="AlphaFoldDB" id="A0AA35V6D7"/>
<organism evidence="3 4">
    <name type="scientific">Lactuca saligna</name>
    <name type="common">Willowleaf lettuce</name>
    <dbReference type="NCBI Taxonomy" id="75948"/>
    <lineage>
        <taxon>Eukaryota</taxon>
        <taxon>Viridiplantae</taxon>
        <taxon>Streptophyta</taxon>
        <taxon>Embryophyta</taxon>
        <taxon>Tracheophyta</taxon>
        <taxon>Spermatophyta</taxon>
        <taxon>Magnoliopsida</taxon>
        <taxon>eudicotyledons</taxon>
        <taxon>Gunneridae</taxon>
        <taxon>Pentapetalae</taxon>
        <taxon>asterids</taxon>
        <taxon>campanulids</taxon>
        <taxon>Asterales</taxon>
        <taxon>Asteraceae</taxon>
        <taxon>Cichorioideae</taxon>
        <taxon>Cichorieae</taxon>
        <taxon>Lactucinae</taxon>
        <taxon>Lactuca</taxon>
    </lineage>
</organism>